<dbReference type="AlphaFoldDB" id="A0A255XYD1"/>
<evidence type="ECO:0008006" key="3">
    <source>
        <dbReference type="Google" id="ProtNLM"/>
    </source>
</evidence>
<protein>
    <recommendedName>
        <fullName evidence="3">Structural protein P5</fullName>
    </recommendedName>
</protein>
<gene>
    <name evidence="1" type="ORF">CHR90_01875</name>
</gene>
<dbReference type="Proteomes" id="UP000216361">
    <property type="component" value="Unassembled WGS sequence"/>
</dbReference>
<accession>A0A255XYD1</accession>
<evidence type="ECO:0000313" key="2">
    <source>
        <dbReference type="Proteomes" id="UP000216361"/>
    </source>
</evidence>
<proteinExistence type="predicted"/>
<comment type="caution">
    <text evidence="1">The sequence shown here is derived from an EMBL/GenBank/DDBJ whole genome shotgun (WGS) entry which is preliminary data.</text>
</comment>
<keyword evidence="2" id="KW-1185">Reference proteome</keyword>
<sequence length="140" mass="15703">MTGGRLPRGIRNHNPGNIRRTATLWRGMSVDQSADPTFIVFQEPLWGLRALGRLLRTYYDIYHCRTVAAIIDRYAPPTENDTAAYRASVAAALRVAVDQPLVRDVPTWVGLMQAIVRHENGVGDYYSPDLYRSAAQMALD</sequence>
<dbReference type="EMBL" id="NOXS01000022">
    <property type="protein sequence ID" value="OYQ21404.1"/>
    <property type="molecule type" value="Genomic_DNA"/>
</dbReference>
<dbReference type="RefSeq" id="WP_094407170.1">
    <property type="nucleotide sequence ID" value="NZ_BMJZ01000007.1"/>
</dbReference>
<organism evidence="1 2">
    <name type="scientific">Elstera cyanobacteriorum</name>
    <dbReference type="NCBI Taxonomy" id="2022747"/>
    <lineage>
        <taxon>Bacteria</taxon>
        <taxon>Pseudomonadati</taxon>
        <taxon>Pseudomonadota</taxon>
        <taxon>Alphaproteobacteria</taxon>
        <taxon>Rhodospirillales</taxon>
        <taxon>Rhodospirillaceae</taxon>
        <taxon>Elstera</taxon>
    </lineage>
</organism>
<dbReference type="OrthoDB" id="8849052at2"/>
<name>A0A255XYD1_9PROT</name>
<reference evidence="1 2" key="1">
    <citation type="submission" date="2017-07" db="EMBL/GenBank/DDBJ databases">
        <title>Elstera cyanobacteriorum sp. nov., a novel bacterium isolated from cyanobacterial aggregates in a eutrophic lake.</title>
        <authorList>
            <person name="Cai H."/>
        </authorList>
    </citation>
    <scope>NUCLEOTIDE SEQUENCE [LARGE SCALE GENOMIC DNA]</scope>
    <source>
        <strain evidence="1 2">TH019</strain>
    </source>
</reference>
<evidence type="ECO:0000313" key="1">
    <source>
        <dbReference type="EMBL" id="OYQ21404.1"/>
    </source>
</evidence>